<evidence type="ECO:0000313" key="2">
    <source>
        <dbReference type="Proteomes" id="UP000299102"/>
    </source>
</evidence>
<dbReference type="AlphaFoldDB" id="A0A4C1YL89"/>
<dbReference type="Proteomes" id="UP000299102">
    <property type="component" value="Unassembled WGS sequence"/>
</dbReference>
<comment type="caution">
    <text evidence="1">The sequence shown here is derived from an EMBL/GenBank/DDBJ whole genome shotgun (WGS) entry which is preliminary data.</text>
</comment>
<protein>
    <submittedName>
        <fullName evidence="1">Uncharacterized protein</fullName>
    </submittedName>
</protein>
<evidence type="ECO:0000313" key="1">
    <source>
        <dbReference type="EMBL" id="GBP75399.1"/>
    </source>
</evidence>
<organism evidence="1 2">
    <name type="scientific">Eumeta variegata</name>
    <name type="common">Bagworm moth</name>
    <name type="synonym">Eumeta japonica</name>
    <dbReference type="NCBI Taxonomy" id="151549"/>
    <lineage>
        <taxon>Eukaryota</taxon>
        <taxon>Metazoa</taxon>
        <taxon>Ecdysozoa</taxon>
        <taxon>Arthropoda</taxon>
        <taxon>Hexapoda</taxon>
        <taxon>Insecta</taxon>
        <taxon>Pterygota</taxon>
        <taxon>Neoptera</taxon>
        <taxon>Endopterygota</taxon>
        <taxon>Lepidoptera</taxon>
        <taxon>Glossata</taxon>
        <taxon>Ditrysia</taxon>
        <taxon>Tineoidea</taxon>
        <taxon>Psychidae</taxon>
        <taxon>Oiketicinae</taxon>
        <taxon>Eumeta</taxon>
    </lineage>
</organism>
<dbReference type="EMBL" id="BGZK01001248">
    <property type="protein sequence ID" value="GBP75399.1"/>
    <property type="molecule type" value="Genomic_DNA"/>
</dbReference>
<sequence>MWLSRLQHKNGMYRTRDTDVRLKNVSCDNFHTALRGPGGVESLVRAGGREGPARRPRLWDHRSNVWIRAVLADRQCTAEHDQIKSNQKYLYFVGNENTLEMRH</sequence>
<proteinExistence type="predicted"/>
<reference evidence="1 2" key="1">
    <citation type="journal article" date="2019" name="Commun. Biol.">
        <title>The bagworm genome reveals a unique fibroin gene that provides high tensile strength.</title>
        <authorList>
            <person name="Kono N."/>
            <person name="Nakamura H."/>
            <person name="Ohtoshi R."/>
            <person name="Tomita M."/>
            <person name="Numata K."/>
            <person name="Arakawa K."/>
        </authorList>
    </citation>
    <scope>NUCLEOTIDE SEQUENCE [LARGE SCALE GENOMIC DNA]</scope>
</reference>
<name>A0A4C1YL89_EUMVA</name>
<gene>
    <name evidence="1" type="ORF">EVAR_54492_1</name>
</gene>
<accession>A0A4C1YL89</accession>
<keyword evidence="2" id="KW-1185">Reference proteome</keyword>